<dbReference type="InterPro" id="IPR052386">
    <property type="entry name" value="GPSM"/>
</dbReference>
<dbReference type="SMART" id="SM00028">
    <property type="entry name" value="TPR"/>
    <property type="match status" value="6"/>
</dbReference>
<feature type="compositionally biased region" description="Polar residues" evidence="11">
    <location>
        <begin position="890"/>
        <end position="912"/>
    </location>
</feature>
<evidence type="ECO:0000256" key="11">
    <source>
        <dbReference type="SAM" id="MobiDB-lite"/>
    </source>
</evidence>
<dbReference type="GO" id="GO:0005092">
    <property type="term" value="F:GDP-dissociation inhibitor activity"/>
    <property type="evidence" value="ECO:0007669"/>
    <property type="project" value="TreeGrafter"/>
</dbReference>
<feature type="repeat" description="TPR" evidence="10">
    <location>
        <begin position="88"/>
        <end position="121"/>
    </location>
</feature>
<dbReference type="Proteomes" id="UP000230066">
    <property type="component" value="Unassembled WGS sequence"/>
</dbReference>
<dbReference type="PANTHER" id="PTHR45954:SF1">
    <property type="entry name" value="LD33695P"/>
    <property type="match status" value="1"/>
</dbReference>
<dbReference type="Pfam" id="PF13424">
    <property type="entry name" value="TPR_12"/>
    <property type="match status" value="2"/>
</dbReference>
<feature type="region of interest" description="Disordered" evidence="11">
    <location>
        <begin position="775"/>
        <end position="814"/>
    </location>
</feature>
<dbReference type="GO" id="GO:0005938">
    <property type="term" value="C:cell cortex"/>
    <property type="evidence" value="ECO:0007669"/>
    <property type="project" value="TreeGrafter"/>
</dbReference>
<dbReference type="FunFam" id="1.25.40.10:FF:000043">
    <property type="entry name" value="G-protein-signaling modulator 2 isoform X1"/>
    <property type="match status" value="1"/>
</dbReference>
<feature type="compositionally biased region" description="Low complexity" evidence="11">
    <location>
        <begin position="542"/>
        <end position="553"/>
    </location>
</feature>
<gene>
    <name evidence="12" type="ORF">D915_003995</name>
</gene>
<keyword evidence="5" id="KW-0963">Cytoplasm</keyword>
<evidence type="ECO:0000256" key="5">
    <source>
        <dbReference type="ARBA" id="ARBA00022490"/>
    </source>
</evidence>
<feature type="repeat" description="TPR" evidence="10">
    <location>
        <begin position="229"/>
        <end position="262"/>
    </location>
</feature>
<keyword evidence="6" id="KW-0597">Phosphoprotein</keyword>
<feature type="region of interest" description="Disordered" evidence="11">
    <location>
        <begin position="729"/>
        <end position="753"/>
    </location>
</feature>
<feature type="compositionally biased region" description="Polar residues" evidence="11">
    <location>
        <begin position="827"/>
        <end position="854"/>
    </location>
</feature>
<keyword evidence="4" id="KW-1003">Cell membrane</keyword>
<evidence type="ECO:0000256" key="1">
    <source>
        <dbReference type="ARBA" id="ARBA00004236"/>
    </source>
</evidence>
<dbReference type="PANTHER" id="PTHR45954">
    <property type="entry name" value="LD33695P"/>
    <property type="match status" value="1"/>
</dbReference>
<dbReference type="SMART" id="SM00390">
    <property type="entry name" value="GoLoco"/>
    <property type="match status" value="4"/>
</dbReference>
<dbReference type="AlphaFoldDB" id="A0A4E0S1V5"/>
<dbReference type="InterPro" id="IPR011990">
    <property type="entry name" value="TPR-like_helical_dom_sf"/>
</dbReference>
<keyword evidence="7" id="KW-0677">Repeat</keyword>
<name>A0A4E0S1V5_FASHE</name>
<feature type="region of interest" description="Disordered" evidence="11">
    <location>
        <begin position="878"/>
        <end position="965"/>
    </location>
</feature>
<dbReference type="Pfam" id="PF13176">
    <property type="entry name" value="TPR_7"/>
    <property type="match status" value="1"/>
</dbReference>
<keyword evidence="8 10" id="KW-0802">TPR repeat</keyword>
<feature type="compositionally biased region" description="Polar residues" evidence="11">
    <location>
        <begin position="494"/>
        <end position="512"/>
    </location>
</feature>
<dbReference type="Gene3D" id="1.25.40.10">
    <property type="entry name" value="Tetratricopeptide repeat domain"/>
    <property type="match status" value="3"/>
</dbReference>
<feature type="compositionally biased region" description="Low complexity" evidence="11">
    <location>
        <begin position="918"/>
        <end position="945"/>
    </location>
</feature>
<evidence type="ECO:0000256" key="6">
    <source>
        <dbReference type="ARBA" id="ARBA00022553"/>
    </source>
</evidence>
<dbReference type="InterPro" id="IPR003109">
    <property type="entry name" value="GoLoco_motif"/>
</dbReference>
<feature type="compositionally biased region" description="Polar residues" evidence="11">
    <location>
        <begin position="804"/>
        <end position="814"/>
    </location>
</feature>
<keyword evidence="9" id="KW-0472">Membrane</keyword>
<evidence type="ECO:0000256" key="2">
    <source>
        <dbReference type="ARBA" id="ARBA00004496"/>
    </source>
</evidence>
<evidence type="ECO:0000256" key="8">
    <source>
        <dbReference type="ARBA" id="ARBA00022803"/>
    </source>
</evidence>
<evidence type="ECO:0000256" key="10">
    <source>
        <dbReference type="PROSITE-ProRule" id="PRU00339"/>
    </source>
</evidence>
<dbReference type="EMBL" id="JXXN02001271">
    <property type="protein sequence ID" value="THD25140.1"/>
    <property type="molecule type" value="Genomic_DNA"/>
</dbReference>
<feature type="region of interest" description="Disordered" evidence="11">
    <location>
        <begin position="494"/>
        <end position="558"/>
    </location>
</feature>
<accession>A0A4E0S1V5</accession>
<dbReference type="Pfam" id="PF02188">
    <property type="entry name" value="GoLoco"/>
    <property type="match status" value="4"/>
</dbReference>
<dbReference type="PROSITE" id="PS50005">
    <property type="entry name" value="TPR"/>
    <property type="match status" value="2"/>
</dbReference>
<dbReference type="SUPFAM" id="SSF48452">
    <property type="entry name" value="TPR-like"/>
    <property type="match status" value="2"/>
</dbReference>
<evidence type="ECO:0000256" key="4">
    <source>
        <dbReference type="ARBA" id="ARBA00022475"/>
    </source>
</evidence>
<evidence type="ECO:0000256" key="9">
    <source>
        <dbReference type="ARBA" id="ARBA00023136"/>
    </source>
</evidence>
<sequence>MSDLKANSPCLELAIEGERLCRAGELQDGISCFHSALSRGTTDLRCLSAIYCQLGNAYFCHQNYAKALEYHGLDLAVARSTGSIVNEAQASGNLGNALKMLGKYEESIKCFNRQLDLSRQLEDKQLEARALYNLGSVYHAKGKQWARQAGQSDPGEFPTEAAEAQRKALDFYTQNLSLVRELGDRPAVGRVYGNLGNTYYLLGQFHKAVECHQERLNFATEFGDLTAQRRAYSNLGNAHIYLADFPSAANNYRNALLLAQQLNAVELEAQACYSLGNTFTLIREPSKALIYYLRHLVIARRLGDRVGEGRAHWSLANTYITLERYDLALRCARRHRHIAQELHDDTGSMTAQLMIREIQGLITRSMPEGCAQNVSSSVADPNTVSDSAVNCTHCGVSPWETKIVGSSASTRPPAMVDVADEDPDVSVDPELDTDLERELSAKADEFLDTVELINVSEDGRIKTVTRLGCLDVPEKMSISVTDGKRDRMSTFYTSAPSFQRHSMQRASGSAPNSGDLEDQLESIGPDPGQPTHPELTRNSDALSPSSVPSGLSVTDEEQAEDQQEFFFSLLLNSQARRMDEQRCYLSDNITSSTVSQTLAAPNSTRSLSPTSAAVGTTVPYPPTSSSSVPLHLDQVSEEAFFDLIEGVQGDRMDDQRAHLPTFPGLRPGPGLSSCDNITPGTETAAVEVGSLCPATSSFARDAPARASVGSSGASDGLPEPVLASAWSRALRSSGPTSRETKRMTASNSTTGTRDLDDEFLEMILRLQSATRINDQRSNLPDPLSRAQAWDDCRSPPVPAASHAPTVSHSQSQASRCSLPIAQISTSTSGLNRNTSGSSNATVVSNGDGTSTGSFNRPCAPTVPDEDFFALIQRVQSTRLDEQRCNPPPAVSSSHTSNSVFGSHQSNPTTNGMAQRGGSLLPSSASSATVPASSVTIHKSSSQSSGSRRRVGSWRRLSSNTNRQSQ</sequence>
<evidence type="ECO:0000313" key="13">
    <source>
        <dbReference type="Proteomes" id="UP000230066"/>
    </source>
</evidence>
<dbReference type="GO" id="GO:0001965">
    <property type="term" value="F:G-protein alpha-subunit binding"/>
    <property type="evidence" value="ECO:0007669"/>
    <property type="project" value="TreeGrafter"/>
</dbReference>
<comment type="similarity">
    <text evidence="3">Belongs to the GPSM family.</text>
</comment>
<feature type="region of interest" description="Disordered" evidence="11">
    <location>
        <begin position="827"/>
        <end position="859"/>
    </location>
</feature>
<dbReference type="GO" id="GO:0000132">
    <property type="term" value="P:establishment of mitotic spindle orientation"/>
    <property type="evidence" value="ECO:0007669"/>
    <property type="project" value="TreeGrafter"/>
</dbReference>
<comment type="subcellular location">
    <subcellularLocation>
        <location evidence="1">Cell membrane</location>
    </subcellularLocation>
    <subcellularLocation>
        <location evidence="2">Cytoplasm</location>
    </subcellularLocation>
</comment>
<reference evidence="12" key="1">
    <citation type="submission" date="2019-03" db="EMBL/GenBank/DDBJ databases">
        <title>Improved annotation for the trematode Fasciola hepatica.</title>
        <authorList>
            <person name="Choi Y.-J."/>
            <person name="Martin J."/>
            <person name="Mitreva M."/>
        </authorList>
    </citation>
    <scope>NUCLEOTIDE SEQUENCE [LARGE SCALE GENOMIC DNA]</scope>
</reference>
<feature type="compositionally biased region" description="Polar residues" evidence="11">
    <location>
        <begin position="743"/>
        <end position="752"/>
    </location>
</feature>
<comment type="caution">
    <text evidence="12">The sequence shown here is derived from an EMBL/GenBank/DDBJ whole genome shotgun (WGS) entry which is preliminary data.</text>
</comment>
<dbReference type="PROSITE" id="PS50877">
    <property type="entry name" value="GOLOCO"/>
    <property type="match status" value="4"/>
</dbReference>
<organism evidence="12 13">
    <name type="scientific">Fasciola hepatica</name>
    <name type="common">Liver fluke</name>
    <dbReference type="NCBI Taxonomy" id="6192"/>
    <lineage>
        <taxon>Eukaryota</taxon>
        <taxon>Metazoa</taxon>
        <taxon>Spiralia</taxon>
        <taxon>Lophotrochozoa</taxon>
        <taxon>Platyhelminthes</taxon>
        <taxon>Trematoda</taxon>
        <taxon>Digenea</taxon>
        <taxon>Plagiorchiida</taxon>
        <taxon>Echinostomata</taxon>
        <taxon>Echinostomatoidea</taxon>
        <taxon>Fasciolidae</taxon>
        <taxon>Fasciola</taxon>
    </lineage>
</organism>
<dbReference type="GO" id="GO:0005886">
    <property type="term" value="C:plasma membrane"/>
    <property type="evidence" value="ECO:0007669"/>
    <property type="project" value="UniProtKB-SubCell"/>
</dbReference>
<protein>
    <submittedName>
        <fullName evidence="12">G-protein-signaling modulator 2</fullName>
    </submittedName>
</protein>
<evidence type="ECO:0000256" key="7">
    <source>
        <dbReference type="ARBA" id="ARBA00022737"/>
    </source>
</evidence>
<dbReference type="InterPro" id="IPR019734">
    <property type="entry name" value="TPR_rpt"/>
</dbReference>
<keyword evidence="13" id="KW-1185">Reference proteome</keyword>
<evidence type="ECO:0000313" key="12">
    <source>
        <dbReference type="EMBL" id="THD25140.1"/>
    </source>
</evidence>
<evidence type="ECO:0000256" key="3">
    <source>
        <dbReference type="ARBA" id="ARBA00006600"/>
    </source>
</evidence>
<proteinExistence type="inferred from homology"/>